<dbReference type="SUPFAM" id="SSF49785">
    <property type="entry name" value="Galactose-binding domain-like"/>
    <property type="match status" value="1"/>
</dbReference>
<name>A0A7G5C203_9BACL</name>
<gene>
    <name evidence="4" type="ORF">FPL14_20175</name>
</gene>
<feature type="domain" description="Fibronectin type-III" evidence="2">
    <location>
        <begin position="729"/>
        <end position="816"/>
    </location>
</feature>
<organism evidence="4 5">
    <name type="scientific">Cohnella cholangitidis</name>
    <dbReference type="NCBI Taxonomy" id="2598458"/>
    <lineage>
        <taxon>Bacteria</taxon>
        <taxon>Bacillati</taxon>
        <taxon>Bacillota</taxon>
        <taxon>Bacilli</taxon>
        <taxon>Bacillales</taxon>
        <taxon>Paenibacillaceae</taxon>
        <taxon>Cohnella</taxon>
    </lineage>
</organism>
<evidence type="ECO:0000313" key="5">
    <source>
        <dbReference type="Proteomes" id="UP000515679"/>
    </source>
</evidence>
<dbReference type="PANTHER" id="PTHR46708:SF2">
    <property type="entry name" value="FIBRONECTIN TYPE-III DOMAIN-CONTAINING PROTEIN"/>
    <property type="match status" value="1"/>
</dbReference>
<dbReference type="SUPFAM" id="SSF52266">
    <property type="entry name" value="SGNH hydrolase"/>
    <property type="match status" value="1"/>
</dbReference>
<dbReference type="Pfam" id="PF13472">
    <property type="entry name" value="Lipase_GDSL_2"/>
    <property type="match status" value="1"/>
</dbReference>
<dbReference type="InterPro" id="IPR050991">
    <property type="entry name" value="ECM_Regulatory_Proteins"/>
</dbReference>
<feature type="domain" description="Fibronectin type-III" evidence="2">
    <location>
        <begin position="203"/>
        <end position="296"/>
    </location>
</feature>
<proteinExistence type="predicted"/>
<dbReference type="Gene3D" id="2.60.40.10">
    <property type="entry name" value="Immunoglobulins"/>
    <property type="match status" value="5"/>
</dbReference>
<dbReference type="EMBL" id="CP041969">
    <property type="protein sequence ID" value="QMV43237.1"/>
    <property type="molecule type" value="Genomic_DNA"/>
</dbReference>
<dbReference type="InterPro" id="IPR001119">
    <property type="entry name" value="SLH_dom"/>
</dbReference>
<accession>A0A7G5C203</accession>
<dbReference type="SUPFAM" id="SSF49265">
    <property type="entry name" value="Fibronectin type III"/>
    <property type="match status" value="3"/>
</dbReference>
<dbReference type="InterPro" id="IPR036116">
    <property type="entry name" value="FN3_sf"/>
</dbReference>
<dbReference type="PROSITE" id="PS50853">
    <property type="entry name" value="FN3"/>
    <property type="match status" value="4"/>
</dbReference>
<dbReference type="RefSeq" id="WP_182299470.1">
    <property type="nucleotide sequence ID" value="NZ_CP041969.1"/>
</dbReference>
<evidence type="ECO:0000259" key="3">
    <source>
        <dbReference type="PROSITE" id="PS51272"/>
    </source>
</evidence>
<keyword evidence="1" id="KW-0677">Repeat</keyword>
<dbReference type="PROSITE" id="PS51272">
    <property type="entry name" value="SLH"/>
    <property type="match status" value="3"/>
</dbReference>
<dbReference type="InterPro" id="IPR013783">
    <property type="entry name" value="Ig-like_fold"/>
</dbReference>
<feature type="domain" description="SLH" evidence="3">
    <location>
        <begin position="1174"/>
        <end position="1233"/>
    </location>
</feature>
<feature type="domain" description="SLH" evidence="3">
    <location>
        <begin position="1239"/>
        <end position="1297"/>
    </location>
</feature>
<dbReference type="Gene3D" id="2.60.120.260">
    <property type="entry name" value="Galactose-binding domain-like"/>
    <property type="match status" value="1"/>
</dbReference>
<feature type="domain" description="Fibronectin type-III" evidence="2">
    <location>
        <begin position="633"/>
        <end position="728"/>
    </location>
</feature>
<dbReference type="CDD" id="cd00063">
    <property type="entry name" value="FN3"/>
    <property type="match status" value="5"/>
</dbReference>
<reference evidence="4 5" key="1">
    <citation type="submission" date="2019-07" db="EMBL/GenBank/DDBJ databases">
        <authorList>
            <person name="Kim J.K."/>
            <person name="Cheong H.-M."/>
            <person name="Choi Y."/>
            <person name="Hwang K.J."/>
            <person name="Lee S."/>
            <person name="Choi C."/>
        </authorList>
    </citation>
    <scope>NUCLEOTIDE SEQUENCE [LARGE SCALE GENOMIC DNA]</scope>
    <source>
        <strain evidence="4 5">KS 22</strain>
    </source>
</reference>
<protein>
    <submittedName>
        <fullName evidence="4">Uncharacterized protein</fullName>
    </submittedName>
</protein>
<evidence type="ECO:0000256" key="1">
    <source>
        <dbReference type="ARBA" id="ARBA00022737"/>
    </source>
</evidence>
<feature type="domain" description="Fibronectin type-III" evidence="2">
    <location>
        <begin position="542"/>
        <end position="629"/>
    </location>
</feature>
<feature type="domain" description="SLH" evidence="3">
    <location>
        <begin position="1110"/>
        <end position="1173"/>
    </location>
</feature>
<evidence type="ECO:0000313" key="4">
    <source>
        <dbReference type="EMBL" id="QMV43237.1"/>
    </source>
</evidence>
<dbReference type="PANTHER" id="PTHR46708">
    <property type="entry name" value="TENASCIN"/>
    <property type="match status" value="1"/>
</dbReference>
<dbReference type="Proteomes" id="UP000515679">
    <property type="component" value="Chromosome"/>
</dbReference>
<keyword evidence="5" id="KW-1185">Reference proteome</keyword>
<dbReference type="KEGG" id="cchl:FPL14_20175"/>
<dbReference type="SMART" id="SM00060">
    <property type="entry name" value="FN3"/>
    <property type="match status" value="5"/>
</dbReference>
<dbReference type="Pfam" id="PF00395">
    <property type="entry name" value="SLH"/>
    <property type="match status" value="3"/>
</dbReference>
<dbReference type="Gene3D" id="3.40.50.1110">
    <property type="entry name" value="SGNH hydrolase"/>
    <property type="match status" value="1"/>
</dbReference>
<dbReference type="InterPro" id="IPR003961">
    <property type="entry name" value="FN3_dom"/>
</dbReference>
<evidence type="ECO:0000259" key="2">
    <source>
        <dbReference type="PROSITE" id="PS50853"/>
    </source>
</evidence>
<dbReference type="Pfam" id="PF00041">
    <property type="entry name" value="fn3"/>
    <property type="match status" value="4"/>
</dbReference>
<sequence length="1297" mass="140984">MKLVSRIGLIIVLLFAHVTVYVSNAAPEEGAPSEYGEELISNGKFDGGIESWGTYPAADEIGVVPSPKPVIGQPANPVLKIHTDGIPVKWGVSEAHQWVKVQPNQPYTLSADVFFESTVDAMVTMRIDFYDSTLDRNAPSSAFISHKYKDIYHPNGGFETITISGIAPEGVYEAKVEFDIKAFEAGAKGTTYVDNVQLRHLWAPTKLRATNQTDTSISLEWDKPAFGGPYRYEVYETFGERVGEAKKPDALIDSVEGTTFTWSGLPSASAASTIAAHSLYVVAKPVSDSTLKSEPSNILRLARTKPDGAITILPLGDSMTVGIYNGGVVPGGYRGYLWELMQDKYSNMFYVGSENYNPISDARFNPDHEGHSGYQVSRMNDELVDDQIAVYAPDYVIVHAGTNNMWDIRNTDEEHMKEELLMHMNELLANIRRALPNTYVIVVSIPGIYEDRDNNGAYELLPVIAAYNRNLKELVDSLNSQGHKVGFVDMGTRVSAQYFADPDNDHIHPNAAGYKVMADIWYDALDAVITTGDVSGMYPGKPLLKPPVLNSQDTSVSLSWDAVADNIGVDRYEIFRNSEETPISVTTVTYGAIAGLAPDTSYDFSVEAIDKAGNRTRSNPLTVKTTALPDVSPPTAPTELSTAHLAHDSVTLSWLPSADDVGIREYEIMYGSKTVSVASAVYGNDQKLSHVIKGLTPETSYTFSVKAIDHAGNPSPSGTPITVETLAAPPANLHVAEKSVTSVKLAWTPTTDKDGIKGYRVYKDDSLLTTTSAASITLNDLVPGKTYTFKVTAVDQLDNETLPSNVLSLANVLQPPTGLAMSSKSYNSIKVLWSPVEGATGYNVYIDGVKKATVTGTEYLAQNLIHNTKYSFAVQTVFGANLESAIGDPIEFMTDPVPEVPRGYGGGGGGGGGSDSKGIVEYSKIDKGIKLRFVPDVLSAKISLNGSGDQWLLEVPSDKPFDRLELELSGEVLKLAASKQKPIAIQIGALTLEIAPGWLKTENQDKVAINVFIRGLEQDAAAKKQSLKPLSSGYDFEVKVNGKAVASFDKPVKLKIKSNNAQGLESPGFFSLDESQGKWIAHDKASAVGNQMTLEVSHFSEYAVLAEGSQTLKTFSDIVSHWAKEDIEFLASRNIVKGLSDGRFNPSGEVSRAEFAAMLARAFKLNAGNGSLPFEDVADKAWYQAEVKAAYQAEWIQGISGTRFAPNDRISREQMAVMIMKAYLHETKGALKPEDAEDDLPFKDAPDISSWAKEYVRLASEQKLIQGIDASFKPSLYADRAQAAAMISRLLKLLDKQ</sequence>
<dbReference type="InterPro" id="IPR008979">
    <property type="entry name" value="Galactose-bd-like_sf"/>
</dbReference>
<dbReference type="InterPro" id="IPR036514">
    <property type="entry name" value="SGNH_hydro_sf"/>
</dbReference>
<dbReference type="InterPro" id="IPR013830">
    <property type="entry name" value="SGNH_hydro"/>
</dbReference>